<comment type="caution">
    <text evidence="7">The sequence shown here is derived from an EMBL/GenBank/DDBJ whole genome shotgun (WGS) entry which is preliminary data.</text>
</comment>
<reference evidence="7" key="1">
    <citation type="submission" date="2023-03" db="EMBL/GenBank/DDBJ databases">
        <authorList>
            <person name="Steffen K."/>
            <person name="Cardenas P."/>
        </authorList>
    </citation>
    <scope>NUCLEOTIDE SEQUENCE</scope>
</reference>
<protein>
    <submittedName>
        <fullName evidence="7">2-methyl-1,2-propanediol dehydrogenase</fullName>
    </submittedName>
</protein>
<name>A0AA35X4T7_GEOBA</name>
<keyword evidence="2" id="KW-0285">Flavoprotein</keyword>
<accession>A0AA35X4T7</accession>
<dbReference type="GO" id="GO:0016614">
    <property type="term" value="F:oxidoreductase activity, acting on CH-OH group of donors"/>
    <property type="evidence" value="ECO:0007669"/>
    <property type="project" value="InterPro"/>
</dbReference>
<dbReference type="SUPFAM" id="SSF54373">
    <property type="entry name" value="FAD-linked reductases, C-terminal domain"/>
    <property type="match status" value="1"/>
</dbReference>
<evidence type="ECO:0000256" key="4">
    <source>
        <dbReference type="ARBA" id="ARBA00023002"/>
    </source>
</evidence>
<evidence type="ECO:0000313" key="7">
    <source>
        <dbReference type="EMBL" id="CAI8038110.1"/>
    </source>
</evidence>
<feature type="domain" description="Glucose-methanol-choline oxidoreductase C-terminal" evidence="6">
    <location>
        <begin position="397"/>
        <end position="515"/>
    </location>
</feature>
<dbReference type="InterPro" id="IPR007867">
    <property type="entry name" value="GMC_OxRtase_C"/>
</dbReference>
<evidence type="ECO:0000256" key="1">
    <source>
        <dbReference type="ARBA" id="ARBA00010790"/>
    </source>
</evidence>
<dbReference type="GO" id="GO:0050660">
    <property type="term" value="F:flavin adenine dinucleotide binding"/>
    <property type="evidence" value="ECO:0007669"/>
    <property type="project" value="InterPro"/>
</dbReference>
<evidence type="ECO:0000259" key="6">
    <source>
        <dbReference type="Pfam" id="PF05199"/>
    </source>
</evidence>
<dbReference type="EMBL" id="CASHTH010002975">
    <property type="protein sequence ID" value="CAI8038110.1"/>
    <property type="molecule type" value="Genomic_DNA"/>
</dbReference>
<evidence type="ECO:0000313" key="8">
    <source>
        <dbReference type="Proteomes" id="UP001174909"/>
    </source>
</evidence>
<dbReference type="Pfam" id="PF05199">
    <property type="entry name" value="GMC_oxred_C"/>
    <property type="match status" value="1"/>
</dbReference>
<feature type="domain" description="Glucose-methanol-choline oxidoreductase N-terminal" evidence="5">
    <location>
        <begin position="173"/>
        <end position="305"/>
    </location>
</feature>
<dbReference type="Gene3D" id="3.50.50.60">
    <property type="entry name" value="FAD/NAD(P)-binding domain"/>
    <property type="match status" value="2"/>
</dbReference>
<keyword evidence="3" id="KW-0274">FAD</keyword>
<keyword evidence="4" id="KW-0560">Oxidoreductase</keyword>
<keyword evidence="8" id="KW-1185">Reference proteome</keyword>
<proteinExistence type="inferred from homology"/>
<comment type="similarity">
    <text evidence="1">Belongs to the GMC oxidoreductase family.</text>
</comment>
<dbReference type="Pfam" id="PF13450">
    <property type="entry name" value="NAD_binding_8"/>
    <property type="match status" value="1"/>
</dbReference>
<evidence type="ECO:0000259" key="5">
    <source>
        <dbReference type="Pfam" id="PF00732"/>
    </source>
</evidence>
<dbReference type="SUPFAM" id="SSF51905">
    <property type="entry name" value="FAD/NAD(P)-binding domain"/>
    <property type="match status" value="1"/>
</dbReference>
<dbReference type="Proteomes" id="UP001174909">
    <property type="component" value="Unassembled WGS sequence"/>
</dbReference>
<dbReference type="InterPro" id="IPR036188">
    <property type="entry name" value="FAD/NAD-bd_sf"/>
</dbReference>
<dbReference type="PANTHER" id="PTHR46056:SF12">
    <property type="entry name" value="LONG-CHAIN-ALCOHOL OXIDASE"/>
    <property type="match status" value="1"/>
</dbReference>
<organism evidence="7 8">
    <name type="scientific">Geodia barretti</name>
    <name type="common">Barrett's horny sponge</name>
    <dbReference type="NCBI Taxonomy" id="519541"/>
    <lineage>
        <taxon>Eukaryota</taxon>
        <taxon>Metazoa</taxon>
        <taxon>Porifera</taxon>
        <taxon>Demospongiae</taxon>
        <taxon>Heteroscleromorpha</taxon>
        <taxon>Tetractinellida</taxon>
        <taxon>Astrophorina</taxon>
        <taxon>Geodiidae</taxon>
        <taxon>Geodia</taxon>
    </lineage>
</organism>
<evidence type="ECO:0000256" key="3">
    <source>
        <dbReference type="ARBA" id="ARBA00022827"/>
    </source>
</evidence>
<dbReference type="InterPro" id="IPR000172">
    <property type="entry name" value="GMC_OxRdtase_N"/>
</dbReference>
<evidence type="ECO:0000256" key="2">
    <source>
        <dbReference type="ARBA" id="ARBA00022630"/>
    </source>
</evidence>
<sequence length="531" mass="57758">MGSKQAVADVLVIGAGASGAAFTWSLTQAGVKVVCLEQGGWVPQNAFPVSDPQAQLHWQTDFHPNPNFRGLPEDYPVNEDDTPIAPYMYNAVGGSTIHWGSHFPRFHPSDFRLKSLDGVADDWPMDYFELEPYYDLNDRMHGVSGLQGDPAYPPKPVRPTPPLPIGRGGELLGQAFNKLGWHWWSSDNAVHSAAWDGRQPDVGEYLRSPSGSDIIFWPQALKQGARLITHARVREILVDASGRATGASYYDRNGDLQAQYANVVVLACNGIGTSRLLLNSRSALFPDGLANSSGQVGRNLMHHPCGYVLGLFDEDLGSDEGPRGSSMLSQEFYETDVRRGFVRGYDMQVSNVGGAPLQIALGGLVGETVAWGDAHHRDFAERIRRQMGIVVMTEDLPEQHNRVTLDPQLTDSHGIPAPKIDYTVSENTWSILDHGIARATEALEAAGAKRVVASRLRRNAGWHLLGTARMGSDPDTSVVDRWGRAHDVPNLFIIDGSIFTTGACINPTTTIQALALRTADYLSGEGASAIS</sequence>
<dbReference type="PANTHER" id="PTHR46056">
    <property type="entry name" value="LONG-CHAIN-ALCOHOL OXIDASE"/>
    <property type="match status" value="1"/>
</dbReference>
<dbReference type="AlphaFoldDB" id="A0AA35X4T7"/>
<gene>
    <name evidence="7" type="ORF">GBAR_LOCUS21254</name>
</gene>
<dbReference type="Pfam" id="PF00732">
    <property type="entry name" value="GMC_oxred_N"/>
    <property type="match status" value="1"/>
</dbReference>